<comment type="caution">
    <text evidence="1">The sequence shown here is derived from an EMBL/GenBank/DDBJ whole genome shotgun (WGS) entry which is preliminary data.</text>
</comment>
<dbReference type="EMBL" id="CM037157">
    <property type="protein sequence ID" value="KAH7849249.1"/>
    <property type="molecule type" value="Genomic_DNA"/>
</dbReference>
<accession>A0ACB7Y896</accession>
<gene>
    <name evidence="1" type="ORF">Vadar_015225</name>
</gene>
<name>A0ACB7Y896_9ERIC</name>
<dbReference type="Proteomes" id="UP000828048">
    <property type="component" value="Chromosome 7"/>
</dbReference>
<keyword evidence="2" id="KW-1185">Reference proteome</keyword>
<proteinExistence type="predicted"/>
<reference evidence="1 2" key="1">
    <citation type="journal article" date="2021" name="Hortic Res">
        <title>High-quality reference genome and annotation aids understanding of berry development for evergreen blueberry (Vaccinium darrowii).</title>
        <authorList>
            <person name="Yu J."/>
            <person name="Hulse-Kemp A.M."/>
            <person name="Babiker E."/>
            <person name="Staton M."/>
        </authorList>
    </citation>
    <scope>NUCLEOTIDE SEQUENCE [LARGE SCALE GENOMIC DNA]</scope>
    <source>
        <strain evidence="2">cv. NJ 8807/NJ 8810</strain>
        <tissue evidence="1">Young leaf</tissue>
    </source>
</reference>
<evidence type="ECO:0000313" key="1">
    <source>
        <dbReference type="EMBL" id="KAH7849249.1"/>
    </source>
</evidence>
<protein>
    <submittedName>
        <fullName evidence="1">Uncharacterized protein</fullName>
    </submittedName>
</protein>
<organism evidence="1 2">
    <name type="scientific">Vaccinium darrowii</name>
    <dbReference type="NCBI Taxonomy" id="229202"/>
    <lineage>
        <taxon>Eukaryota</taxon>
        <taxon>Viridiplantae</taxon>
        <taxon>Streptophyta</taxon>
        <taxon>Embryophyta</taxon>
        <taxon>Tracheophyta</taxon>
        <taxon>Spermatophyta</taxon>
        <taxon>Magnoliopsida</taxon>
        <taxon>eudicotyledons</taxon>
        <taxon>Gunneridae</taxon>
        <taxon>Pentapetalae</taxon>
        <taxon>asterids</taxon>
        <taxon>Ericales</taxon>
        <taxon>Ericaceae</taxon>
        <taxon>Vaccinioideae</taxon>
        <taxon>Vaccinieae</taxon>
        <taxon>Vaccinium</taxon>
    </lineage>
</organism>
<evidence type="ECO:0000313" key="2">
    <source>
        <dbReference type="Proteomes" id="UP000828048"/>
    </source>
</evidence>
<sequence length="80" mass="8624">MDITEIGKKLGLSESKLVICKAAELHRLCDIQFDCSAIGIGETCKAVICLEIPATSGLGARPLLIACIAHELFDEIPQRE</sequence>